<gene>
    <name evidence="2" type="ORF">SAMN05660236_0482</name>
</gene>
<dbReference type="AlphaFoldDB" id="A0A1T5IWP3"/>
<sequence length="64" mass="6804">MGKAKASETITTKKKANLSLSQRLVGGVEACANSLKSLFKNRDGLCIYPAFGSLAAFTIILRAE</sequence>
<name>A0A1T5IWP3_9BACT</name>
<proteinExistence type="predicted"/>
<keyword evidence="1" id="KW-0472">Membrane</keyword>
<evidence type="ECO:0000313" key="2">
    <source>
        <dbReference type="EMBL" id="SKC43544.1"/>
    </source>
</evidence>
<dbReference type="Proteomes" id="UP000190961">
    <property type="component" value="Unassembled WGS sequence"/>
</dbReference>
<keyword evidence="1" id="KW-1133">Transmembrane helix</keyword>
<protein>
    <submittedName>
        <fullName evidence="2">Uncharacterized protein</fullName>
    </submittedName>
</protein>
<dbReference type="EMBL" id="FUZU01000001">
    <property type="protein sequence ID" value="SKC43544.1"/>
    <property type="molecule type" value="Genomic_DNA"/>
</dbReference>
<evidence type="ECO:0000256" key="1">
    <source>
        <dbReference type="SAM" id="Phobius"/>
    </source>
</evidence>
<keyword evidence="1" id="KW-0812">Transmembrane</keyword>
<organism evidence="2 3">
    <name type="scientific">Ohtaekwangia koreensis</name>
    <dbReference type="NCBI Taxonomy" id="688867"/>
    <lineage>
        <taxon>Bacteria</taxon>
        <taxon>Pseudomonadati</taxon>
        <taxon>Bacteroidota</taxon>
        <taxon>Cytophagia</taxon>
        <taxon>Cytophagales</taxon>
        <taxon>Fulvivirgaceae</taxon>
        <taxon>Ohtaekwangia</taxon>
    </lineage>
</organism>
<evidence type="ECO:0000313" key="3">
    <source>
        <dbReference type="Proteomes" id="UP000190961"/>
    </source>
</evidence>
<accession>A0A1T5IWP3</accession>
<feature type="transmembrane region" description="Helical" evidence="1">
    <location>
        <begin position="45"/>
        <end position="63"/>
    </location>
</feature>
<keyword evidence="3" id="KW-1185">Reference proteome</keyword>
<reference evidence="2 3" key="1">
    <citation type="submission" date="2017-02" db="EMBL/GenBank/DDBJ databases">
        <authorList>
            <person name="Peterson S.W."/>
        </authorList>
    </citation>
    <scope>NUCLEOTIDE SEQUENCE [LARGE SCALE GENOMIC DNA]</scope>
    <source>
        <strain evidence="2 3">DSM 25262</strain>
    </source>
</reference>